<gene>
    <name evidence="1" type="ORF">PVK06_011530</name>
</gene>
<dbReference type="Proteomes" id="UP001358586">
    <property type="component" value="Chromosome 4"/>
</dbReference>
<name>A0ABR0Q9K5_GOSAR</name>
<accession>A0ABR0Q9K5</accession>
<sequence length="165" mass="18644">MLNCRYLKILDARSVMEFGDKINCEDKPSKTLDESSVSLERVSAQETEIVVVTPATSGSNSVTNVDSLTQLVLGVLEKVFETMLESTKEVNMSKCIKCEGKVRNKRGPSPSILELRSMKRARSYHHVVKIMRVVLAVARTFWFKVVFEPHERMPYTGDPHCLVPL</sequence>
<reference evidence="1 2" key="1">
    <citation type="submission" date="2023-03" db="EMBL/GenBank/DDBJ databases">
        <title>WGS of Gossypium arboreum.</title>
        <authorList>
            <person name="Yu D."/>
        </authorList>
    </citation>
    <scope>NUCLEOTIDE SEQUENCE [LARGE SCALE GENOMIC DNA]</scope>
    <source>
        <tissue evidence="1">Leaf</tissue>
    </source>
</reference>
<evidence type="ECO:0000313" key="1">
    <source>
        <dbReference type="EMBL" id="KAK5835820.1"/>
    </source>
</evidence>
<protein>
    <submittedName>
        <fullName evidence="1">Uncharacterized protein</fullName>
    </submittedName>
</protein>
<keyword evidence="2" id="KW-1185">Reference proteome</keyword>
<proteinExistence type="predicted"/>
<comment type="caution">
    <text evidence="1">The sequence shown here is derived from an EMBL/GenBank/DDBJ whole genome shotgun (WGS) entry which is preliminary data.</text>
</comment>
<evidence type="ECO:0000313" key="2">
    <source>
        <dbReference type="Proteomes" id="UP001358586"/>
    </source>
</evidence>
<dbReference type="EMBL" id="JARKNE010000004">
    <property type="protein sequence ID" value="KAK5835820.1"/>
    <property type="molecule type" value="Genomic_DNA"/>
</dbReference>
<organism evidence="1 2">
    <name type="scientific">Gossypium arboreum</name>
    <name type="common">Tree cotton</name>
    <name type="synonym">Gossypium nanking</name>
    <dbReference type="NCBI Taxonomy" id="29729"/>
    <lineage>
        <taxon>Eukaryota</taxon>
        <taxon>Viridiplantae</taxon>
        <taxon>Streptophyta</taxon>
        <taxon>Embryophyta</taxon>
        <taxon>Tracheophyta</taxon>
        <taxon>Spermatophyta</taxon>
        <taxon>Magnoliopsida</taxon>
        <taxon>eudicotyledons</taxon>
        <taxon>Gunneridae</taxon>
        <taxon>Pentapetalae</taxon>
        <taxon>rosids</taxon>
        <taxon>malvids</taxon>
        <taxon>Malvales</taxon>
        <taxon>Malvaceae</taxon>
        <taxon>Malvoideae</taxon>
        <taxon>Gossypium</taxon>
    </lineage>
</organism>